<dbReference type="Proteomes" id="UP000199603">
    <property type="component" value="Unassembled WGS sequence"/>
</dbReference>
<keyword evidence="2" id="KW-0808">Transferase</keyword>
<dbReference type="AlphaFoldDB" id="A0A1G6W1R4"/>
<feature type="repeat" description="TPR" evidence="1">
    <location>
        <begin position="238"/>
        <end position="271"/>
    </location>
</feature>
<feature type="repeat" description="TPR" evidence="1">
    <location>
        <begin position="170"/>
        <end position="203"/>
    </location>
</feature>
<dbReference type="GO" id="GO:0032259">
    <property type="term" value="P:methylation"/>
    <property type="evidence" value="ECO:0007669"/>
    <property type="project" value="UniProtKB-KW"/>
</dbReference>
<dbReference type="InterPro" id="IPR019734">
    <property type="entry name" value="TPR_rpt"/>
</dbReference>
<evidence type="ECO:0000313" key="3">
    <source>
        <dbReference type="Proteomes" id="UP000199603"/>
    </source>
</evidence>
<keyword evidence="2" id="KW-0489">Methyltransferase</keyword>
<dbReference type="InterPro" id="IPR029063">
    <property type="entry name" value="SAM-dependent_MTases_sf"/>
</dbReference>
<keyword evidence="1" id="KW-0802">TPR repeat</keyword>
<dbReference type="RefSeq" id="WP_176764088.1">
    <property type="nucleotide sequence ID" value="NZ_FNAG01000004.1"/>
</dbReference>
<keyword evidence="3" id="KW-1185">Reference proteome</keyword>
<organism evidence="2 3">
    <name type="scientific">Aquimonas voraii</name>
    <dbReference type="NCBI Taxonomy" id="265719"/>
    <lineage>
        <taxon>Bacteria</taxon>
        <taxon>Pseudomonadati</taxon>
        <taxon>Pseudomonadota</taxon>
        <taxon>Gammaproteobacteria</taxon>
        <taxon>Lysobacterales</taxon>
        <taxon>Lysobacteraceae</taxon>
        <taxon>Aquimonas</taxon>
    </lineage>
</organism>
<name>A0A1G6W1R4_9GAMM</name>
<accession>A0A1G6W1R4</accession>
<sequence>MSTPQLEAALNLHRAGRLDEAEQAYRALLPTQPASAGRLLGVLLLQRERWTEAAAVLAPLSQAEPRDAELAVNASLALRRSGQVEPALLAARCATASDPQRMSAWNALGLAAMESAAFDEALAAFESGLKLSPGHPALCLHRAQCLRRLGRYHEAGQAFFELLQADPTLLEGWRGLAMVNAALGSHDLALECRTRALSLQPADPELRLEHAIAQLLHEQVEAAVRSIEALIADGHDDAQTWAWLGRAQLKRGEREAARAAFVEAQKRDPQDQVAAHFLAALTGELPSGVESDYIRRLFDDFAGHFESTLVGKLGYATPARLAAFIREHAGDRFASVLDLGCGTGLMAVELAAEGRVIDGVDLSTRMLDVARDKGLYRSLYASEVLEFLRGLDQRWDLIAAADVFVYIAELAPVFAAAFERLPPGGVLAFSIERSASDATELPAETGRYRHAPQALRAQLAACGFIDIAEQPSEIRLEKGEPVAGVLLLAKRPR</sequence>
<dbReference type="SUPFAM" id="SSF53335">
    <property type="entry name" value="S-adenosyl-L-methionine-dependent methyltransferases"/>
    <property type="match status" value="1"/>
</dbReference>
<dbReference type="Pfam" id="PF14559">
    <property type="entry name" value="TPR_19"/>
    <property type="match status" value="1"/>
</dbReference>
<dbReference type="CDD" id="cd02440">
    <property type="entry name" value="AdoMet_MTases"/>
    <property type="match status" value="1"/>
</dbReference>
<gene>
    <name evidence="2" type="ORF">SAMN04488509_10473</name>
</gene>
<dbReference type="InterPro" id="IPR011990">
    <property type="entry name" value="TPR-like_helical_dom_sf"/>
</dbReference>
<dbReference type="Pfam" id="PF13432">
    <property type="entry name" value="TPR_16"/>
    <property type="match status" value="1"/>
</dbReference>
<proteinExistence type="predicted"/>
<protein>
    <submittedName>
        <fullName evidence="2">Predicted methyltransferase, contains TPR repeat</fullName>
    </submittedName>
</protein>
<evidence type="ECO:0000313" key="2">
    <source>
        <dbReference type="EMBL" id="SDD59653.1"/>
    </source>
</evidence>
<dbReference type="PROSITE" id="PS50005">
    <property type="entry name" value="TPR"/>
    <property type="match status" value="3"/>
</dbReference>
<dbReference type="GO" id="GO:0008168">
    <property type="term" value="F:methyltransferase activity"/>
    <property type="evidence" value="ECO:0007669"/>
    <property type="project" value="UniProtKB-KW"/>
</dbReference>
<dbReference type="SMART" id="SM00028">
    <property type="entry name" value="TPR"/>
    <property type="match status" value="5"/>
</dbReference>
<dbReference type="PANTHER" id="PTHR12558:SF13">
    <property type="entry name" value="CELL DIVISION CYCLE PROTEIN 27 HOMOLOG"/>
    <property type="match status" value="1"/>
</dbReference>
<dbReference type="PANTHER" id="PTHR12558">
    <property type="entry name" value="CELL DIVISION CYCLE 16,23,27"/>
    <property type="match status" value="1"/>
</dbReference>
<dbReference type="STRING" id="265719.SAMN04488509_10473"/>
<dbReference type="Gene3D" id="3.40.50.150">
    <property type="entry name" value="Vaccinia Virus protein VP39"/>
    <property type="match status" value="1"/>
</dbReference>
<dbReference type="EMBL" id="FNAG01000004">
    <property type="protein sequence ID" value="SDD59653.1"/>
    <property type="molecule type" value="Genomic_DNA"/>
</dbReference>
<dbReference type="Gene3D" id="1.25.40.10">
    <property type="entry name" value="Tetratricopeptide repeat domain"/>
    <property type="match status" value="3"/>
</dbReference>
<feature type="repeat" description="TPR" evidence="1">
    <location>
        <begin position="102"/>
        <end position="135"/>
    </location>
</feature>
<dbReference type="Pfam" id="PF13489">
    <property type="entry name" value="Methyltransf_23"/>
    <property type="match status" value="1"/>
</dbReference>
<reference evidence="2 3" key="1">
    <citation type="submission" date="2016-10" db="EMBL/GenBank/DDBJ databases">
        <authorList>
            <person name="de Groot N.N."/>
        </authorList>
    </citation>
    <scope>NUCLEOTIDE SEQUENCE [LARGE SCALE GENOMIC DNA]</scope>
    <source>
        <strain evidence="2 3">DSM 16957</strain>
    </source>
</reference>
<dbReference type="SUPFAM" id="SSF48452">
    <property type="entry name" value="TPR-like"/>
    <property type="match status" value="2"/>
</dbReference>
<evidence type="ECO:0000256" key="1">
    <source>
        <dbReference type="PROSITE-ProRule" id="PRU00339"/>
    </source>
</evidence>